<name>A0ABP4LSJ3_9ACTN</name>
<accession>A0ABP4LSJ3</accession>
<comment type="caution">
    <text evidence="1">The sequence shown here is derived from an EMBL/GenBank/DDBJ whole genome shotgun (WGS) entry which is preliminary data.</text>
</comment>
<dbReference type="InterPro" id="IPR035944">
    <property type="entry name" value="YfbM-like_sf"/>
</dbReference>
<evidence type="ECO:0000313" key="2">
    <source>
        <dbReference type="Proteomes" id="UP001501470"/>
    </source>
</evidence>
<keyword evidence="2" id="KW-1185">Reference proteome</keyword>
<gene>
    <name evidence="1" type="ORF">GCM10009827_055540</name>
</gene>
<organism evidence="1 2">
    <name type="scientific">Dactylosporangium maewongense</name>
    <dbReference type="NCBI Taxonomy" id="634393"/>
    <lineage>
        <taxon>Bacteria</taxon>
        <taxon>Bacillati</taxon>
        <taxon>Actinomycetota</taxon>
        <taxon>Actinomycetes</taxon>
        <taxon>Micromonosporales</taxon>
        <taxon>Micromonosporaceae</taxon>
        <taxon>Dactylosporangium</taxon>
    </lineage>
</organism>
<proteinExistence type="predicted"/>
<dbReference type="SUPFAM" id="SSF111069">
    <property type="entry name" value="Hypothetical protein yfbM"/>
    <property type="match status" value="1"/>
</dbReference>
<dbReference type="InterPro" id="IPR015068">
    <property type="entry name" value="DUF1877"/>
</dbReference>
<sequence length="161" mass="17848">MLGVHFAITEQQERKLLQAAEKGDDAVGGLVGDLEEEWDDDAMKVDSDKAWDAVHRCLGDGTLDPDGGEYPLTHAVLGGRDLHEDYYVIYVTADEVRDVAAAVRGLDRAWLRERFDAIDDPDYRGAGDADDFEYTWDNFADIQAFYARAADAGRAVIFTAT</sequence>
<evidence type="ECO:0008006" key="3">
    <source>
        <dbReference type="Google" id="ProtNLM"/>
    </source>
</evidence>
<reference evidence="2" key="1">
    <citation type="journal article" date="2019" name="Int. J. Syst. Evol. Microbiol.">
        <title>The Global Catalogue of Microorganisms (GCM) 10K type strain sequencing project: providing services to taxonomists for standard genome sequencing and annotation.</title>
        <authorList>
            <consortium name="The Broad Institute Genomics Platform"/>
            <consortium name="The Broad Institute Genome Sequencing Center for Infectious Disease"/>
            <person name="Wu L."/>
            <person name="Ma J."/>
        </authorList>
    </citation>
    <scope>NUCLEOTIDE SEQUENCE [LARGE SCALE GENOMIC DNA]</scope>
    <source>
        <strain evidence="2">JCM 15933</strain>
    </source>
</reference>
<evidence type="ECO:0000313" key="1">
    <source>
        <dbReference type="EMBL" id="GAA1530743.1"/>
    </source>
</evidence>
<dbReference type="Proteomes" id="UP001501470">
    <property type="component" value="Unassembled WGS sequence"/>
</dbReference>
<dbReference type="EMBL" id="BAAAQD010000011">
    <property type="protein sequence ID" value="GAA1530743.1"/>
    <property type="molecule type" value="Genomic_DNA"/>
</dbReference>
<dbReference type="Gene3D" id="3.40.1760.10">
    <property type="entry name" value="YfbM-like super family"/>
    <property type="match status" value="1"/>
</dbReference>
<dbReference type="Pfam" id="PF08974">
    <property type="entry name" value="DUF1877"/>
    <property type="match status" value="1"/>
</dbReference>
<protein>
    <recommendedName>
        <fullName evidence="3">DUF1877 family protein</fullName>
    </recommendedName>
</protein>
<dbReference type="RefSeq" id="WP_344505081.1">
    <property type="nucleotide sequence ID" value="NZ_BAAAQD010000011.1"/>
</dbReference>